<reference evidence="2" key="1">
    <citation type="submission" date="2018-05" db="EMBL/GenBank/DDBJ databases">
        <authorList>
            <person name="Lanie J.A."/>
            <person name="Ng W.-L."/>
            <person name="Kazmierczak K.M."/>
            <person name="Andrzejewski T.M."/>
            <person name="Davidsen T.M."/>
            <person name="Wayne K.J."/>
            <person name="Tettelin H."/>
            <person name="Glass J.I."/>
            <person name="Rusch D."/>
            <person name="Podicherti R."/>
            <person name="Tsui H.-C.T."/>
            <person name="Winkler M.E."/>
        </authorList>
    </citation>
    <scope>NUCLEOTIDE SEQUENCE</scope>
</reference>
<evidence type="ECO:0000313" key="2">
    <source>
        <dbReference type="EMBL" id="SVC82188.1"/>
    </source>
</evidence>
<feature type="non-terminal residue" evidence="2">
    <location>
        <position position="1"/>
    </location>
</feature>
<organism evidence="2">
    <name type="scientific">marine metagenome</name>
    <dbReference type="NCBI Taxonomy" id="408172"/>
    <lineage>
        <taxon>unclassified sequences</taxon>
        <taxon>metagenomes</taxon>
        <taxon>ecological metagenomes</taxon>
    </lineage>
</organism>
<name>A0A382QB46_9ZZZZ</name>
<proteinExistence type="predicted"/>
<feature type="compositionally biased region" description="Basic and acidic residues" evidence="1">
    <location>
        <begin position="12"/>
        <end position="22"/>
    </location>
</feature>
<dbReference type="EMBL" id="UINC01112916">
    <property type="protein sequence ID" value="SVC82188.1"/>
    <property type="molecule type" value="Genomic_DNA"/>
</dbReference>
<feature type="non-terminal residue" evidence="2">
    <location>
        <position position="32"/>
    </location>
</feature>
<accession>A0A382QB46</accession>
<feature type="region of interest" description="Disordered" evidence="1">
    <location>
        <begin position="1"/>
        <end position="32"/>
    </location>
</feature>
<dbReference type="AlphaFoldDB" id="A0A382QB46"/>
<evidence type="ECO:0000256" key="1">
    <source>
        <dbReference type="SAM" id="MobiDB-lite"/>
    </source>
</evidence>
<gene>
    <name evidence="2" type="ORF">METZ01_LOCUS335042</name>
</gene>
<protein>
    <submittedName>
        <fullName evidence="2">Uncharacterized protein</fullName>
    </submittedName>
</protein>
<sequence>AGALFRRAGRSLHPERRADCRGRARSRGVWQM</sequence>